<dbReference type="Proteomes" id="UP001302126">
    <property type="component" value="Unassembled WGS sequence"/>
</dbReference>
<reference evidence="3" key="1">
    <citation type="journal article" date="2023" name="Mol. Phylogenet. Evol.">
        <title>Genome-scale phylogeny and comparative genomics of the fungal order Sordariales.</title>
        <authorList>
            <person name="Hensen N."/>
            <person name="Bonometti L."/>
            <person name="Westerberg I."/>
            <person name="Brannstrom I.O."/>
            <person name="Guillou S."/>
            <person name="Cros-Aarteil S."/>
            <person name="Calhoun S."/>
            <person name="Haridas S."/>
            <person name="Kuo A."/>
            <person name="Mondo S."/>
            <person name="Pangilinan J."/>
            <person name="Riley R."/>
            <person name="LaButti K."/>
            <person name="Andreopoulos B."/>
            <person name="Lipzen A."/>
            <person name="Chen C."/>
            <person name="Yan M."/>
            <person name="Daum C."/>
            <person name="Ng V."/>
            <person name="Clum A."/>
            <person name="Steindorff A."/>
            <person name="Ohm R.A."/>
            <person name="Martin F."/>
            <person name="Silar P."/>
            <person name="Natvig D.O."/>
            <person name="Lalanne C."/>
            <person name="Gautier V."/>
            <person name="Ament-Velasquez S.L."/>
            <person name="Kruys A."/>
            <person name="Hutchinson M.I."/>
            <person name="Powell A.J."/>
            <person name="Barry K."/>
            <person name="Miller A.N."/>
            <person name="Grigoriev I.V."/>
            <person name="Debuchy R."/>
            <person name="Gladieux P."/>
            <person name="Hiltunen Thoren M."/>
            <person name="Johannesson H."/>
        </authorList>
    </citation>
    <scope>NUCLEOTIDE SEQUENCE</scope>
    <source>
        <strain evidence="3">PSN309</strain>
    </source>
</reference>
<evidence type="ECO:0000256" key="2">
    <source>
        <dbReference type="SAM" id="SignalP"/>
    </source>
</evidence>
<keyword evidence="2" id="KW-0732">Signal</keyword>
<comment type="caution">
    <text evidence="3">The sequence shown here is derived from an EMBL/GenBank/DDBJ whole genome shotgun (WGS) entry which is preliminary data.</text>
</comment>
<feature type="region of interest" description="Disordered" evidence="1">
    <location>
        <begin position="72"/>
        <end position="105"/>
    </location>
</feature>
<name>A0AAN6WR56_9PEZI</name>
<dbReference type="AlphaFoldDB" id="A0AAN6WR56"/>
<organism evidence="3 4">
    <name type="scientific">Podospora australis</name>
    <dbReference type="NCBI Taxonomy" id="1536484"/>
    <lineage>
        <taxon>Eukaryota</taxon>
        <taxon>Fungi</taxon>
        <taxon>Dikarya</taxon>
        <taxon>Ascomycota</taxon>
        <taxon>Pezizomycotina</taxon>
        <taxon>Sordariomycetes</taxon>
        <taxon>Sordariomycetidae</taxon>
        <taxon>Sordariales</taxon>
        <taxon>Podosporaceae</taxon>
        <taxon>Podospora</taxon>
    </lineage>
</organism>
<gene>
    <name evidence="3" type="ORF">QBC35DRAFT_501872</name>
</gene>
<keyword evidence="4" id="KW-1185">Reference proteome</keyword>
<feature type="compositionally biased region" description="Polar residues" evidence="1">
    <location>
        <begin position="76"/>
        <end position="89"/>
    </location>
</feature>
<feature type="chain" id="PRO_5042977200" description="Secreted protein" evidence="2">
    <location>
        <begin position="20"/>
        <end position="140"/>
    </location>
</feature>
<evidence type="ECO:0008006" key="5">
    <source>
        <dbReference type="Google" id="ProtNLM"/>
    </source>
</evidence>
<feature type="signal peptide" evidence="2">
    <location>
        <begin position="1"/>
        <end position="19"/>
    </location>
</feature>
<evidence type="ECO:0000313" key="3">
    <source>
        <dbReference type="EMBL" id="KAK4186193.1"/>
    </source>
</evidence>
<sequence length="140" mass="15796">MRWWLYITVMWRTLLLVGSSRHICPPAITLPSVQGRLQACSLFVSVASSTTLLYASATTLEARLIRLNQRHHEVDNQSSTQPPLSSTGNRHPYTSGPPRRGSNRSLCSYRTARDLWRGNGVLHGGEMSVFEYLRGDLWLV</sequence>
<dbReference type="EMBL" id="MU864429">
    <property type="protein sequence ID" value="KAK4186193.1"/>
    <property type="molecule type" value="Genomic_DNA"/>
</dbReference>
<reference evidence="3" key="2">
    <citation type="submission" date="2023-05" db="EMBL/GenBank/DDBJ databases">
        <authorList>
            <consortium name="Lawrence Berkeley National Laboratory"/>
            <person name="Steindorff A."/>
            <person name="Hensen N."/>
            <person name="Bonometti L."/>
            <person name="Westerberg I."/>
            <person name="Brannstrom I.O."/>
            <person name="Guillou S."/>
            <person name="Cros-Aarteil S."/>
            <person name="Calhoun S."/>
            <person name="Haridas S."/>
            <person name="Kuo A."/>
            <person name="Mondo S."/>
            <person name="Pangilinan J."/>
            <person name="Riley R."/>
            <person name="Labutti K."/>
            <person name="Andreopoulos B."/>
            <person name="Lipzen A."/>
            <person name="Chen C."/>
            <person name="Yanf M."/>
            <person name="Daum C."/>
            <person name="Ng V."/>
            <person name="Clum A."/>
            <person name="Ohm R."/>
            <person name="Martin F."/>
            <person name="Silar P."/>
            <person name="Natvig D."/>
            <person name="Lalanne C."/>
            <person name="Gautier V."/>
            <person name="Ament-Velasquez S.L."/>
            <person name="Kruys A."/>
            <person name="Hutchinson M.I."/>
            <person name="Powell A.J."/>
            <person name="Barry K."/>
            <person name="Miller A.N."/>
            <person name="Grigoriev I.V."/>
            <person name="Debuchy R."/>
            <person name="Gladieux P."/>
            <person name="Thoren M.H."/>
            <person name="Johannesson H."/>
        </authorList>
    </citation>
    <scope>NUCLEOTIDE SEQUENCE</scope>
    <source>
        <strain evidence="3">PSN309</strain>
    </source>
</reference>
<proteinExistence type="predicted"/>
<accession>A0AAN6WR56</accession>
<evidence type="ECO:0000313" key="4">
    <source>
        <dbReference type="Proteomes" id="UP001302126"/>
    </source>
</evidence>
<protein>
    <recommendedName>
        <fullName evidence="5">Secreted protein</fullName>
    </recommendedName>
</protein>
<evidence type="ECO:0000256" key="1">
    <source>
        <dbReference type="SAM" id="MobiDB-lite"/>
    </source>
</evidence>